<dbReference type="Proteomes" id="UP000000747">
    <property type="component" value="Chromosome"/>
</dbReference>
<keyword evidence="2" id="KW-1185">Reference proteome</keyword>
<dbReference type="HOGENOM" id="CLU_1394645_0_0_6"/>
<organism evidence="1 2">
    <name type="scientific">Escherichia coli O45:K1 (strain S88 / ExPEC)</name>
    <dbReference type="NCBI Taxonomy" id="585035"/>
    <lineage>
        <taxon>Bacteria</taxon>
        <taxon>Pseudomonadati</taxon>
        <taxon>Pseudomonadota</taxon>
        <taxon>Gammaproteobacteria</taxon>
        <taxon>Enterobacterales</taxon>
        <taxon>Enterobacteriaceae</taxon>
        <taxon>Escherichia</taxon>
    </lineage>
</organism>
<protein>
    <recommendedName>
        <fullName evidence="3">WYL domain-containing protein</fullName>
    </recommendedName>
</protein>
<dbReference type="AlphaFoldDB" id="B7ME76"/>
<reference evidence="2" key="1">
    <citation type="journal article" date="2009" name="PLoS Genet.">
        <title>Organised genome dynamics in the Escherichia coli species results in highly diverse adaptive paths.</title>
        <authorList>
            <person name="Touchon M."/>
            <person name="Hoede C."/>
            <person name="Tenaillon O."/>
            <person name="Barbe V."/>
            <person name="Baeriswyl S."/>
            <person name="Bidet P."/>
            <person name="Bingen E."/>
            <person name="Bonacorsi S."/>
            <person name="Bouchier C."/>
            <person name="Bouvet O."/>
            <person name="Calteau A."/>
            <person name="Chiapello H."/>
            <person name="Clermont O."/>
            <person name="Cruveiller S."/>
            <person name="Danchin A."/>
            <person name="Diard M."/>
            <person name="Dossat C."/>
            <person name="Karoui M.E."/>
            <person name="Frapy E."/>
            <person name="Garry L."/>
            <person name="Ghigo J.M."/>
            <person name="Gilles A.M."/>
            <person name="Johnson J."/>
            <person name="Le Bouguenec C."/>
            <person name="Lescat M."/>
            <person name="Mangenot S."/>
            <person name="Martinez-Jehanne V."/>
            <person name="Matic I."/>
            <person name="Nassif X."/>
            <person name="Oztas S."/>
            <person name="Petit M.A."/>
            <person name="Pichon C."/>
            <person name="Rouy Z."/>
            <person name="Ruf C.S."/>
            <person name="Schneider D."/>
            <person name="Tourret J."/>
            <person name="Vacherie B."/>
            <person name="Vallenet D."/>
            <person name="Medigue C."/>
            <person name="Rocha E.P.C."/>
            <person name="Denamur E."/>
        </authorList>
    </citation>
    <scope>NUCLEOTIDE SEQUENCE [LARGE SCALE GENOMIC DNA]</scope>
    <source>
        <strain evidence="2">S88 / ExPEC</strain>
    </source>
</reference>
<name>B7ME76_ECO45</name>
<evidence type="ECO:0000313" key="1">
    <source>
        <dbReference type="EMBL" id="CAR01899.1"/>
    </source>
</evidence>
<proteinExistence type="predicted"/>
<accession>B7ME76</accession>
<sequence length="214" mass="24050">MIPVHWEVIMDKNVEHVLVDAIENKQSLTVVYLGGSQPGTLRNISPISINGDKLRARCHSSGAVKVFNLGKIQLPSDSCAVSMHYGDLEVKAYETMQSVNDNFHALYPEGRWGVDFNEHRFALFDFFKNGKRKKTAFMAIEFRERDEEKIITGVTIDIGISGTVISEKSRIPKRRPWVVVGPEHGEYSTYSTLDKAATAFFERLSLIASGLEDN</sequence>
<dbReference type="KEGG" id="ecz:ECS88_0554"/>
<evidence type="ECO:0000313" key="2">
    <source>
        <dbReference type="Proteomes" id="UP000000747"/>
    </source>
</evidence>
<gene>
    <name evidence="1" type="ordered locus">ECS88_0554</name>
</gene>
<evidence type="ECO:0008006" key="3">
    <source>
        <dbReference type="Google" id="ProtNLM"/>
    </source>
</evidence>
<dbReference type="EMBL" id="CU928161">
    <property type="protein sequence ID" value="CAR01899.1"/>
    <property type="molecule type" value="Genomic_DNA"/>
</dbReference>